<dbReference type="InterPro" id="IPR036186">
    <property type="entry name" value="Serpin_sf"/>
</dbReference>
<dbReference type="Pfam" id="PF00079">
    <property type="entry name" value="Serpin"/>
    <property type="match status" value="1"/>
</dbReference>
<gene>
    <name evidence="4" type="ORF">EFQ99_01770</name>
</gene>
<accession>A0A432PTH8</accession>
<dbReference type="InterPro" id="IPR023796">
    <property type="entry name" value="Serpin_dom"/>
</dbReference>
<feature type="signal peptide" evidence="2">
    <location>
        <begin position="1"/>
        <end position="22"/>
    </location>
</feature>
<proteinExistence type="inferred from homology"/>
<dbReference type="GO" id="GO:0005615">
    <property type="term" value="C:extracellular space"/>
    <property type="evidence" value="ECO:0007669"/>
    <property type="project" value="InterPro"/>
</dbReference>
<evidence type="ECO:0000256" key="2">
    <source>
        <dbReference type="SAM" id="SignalP"/>
    </source>
</evidence>
<dbReference type="InterPro" id="IPR000215">
    <property type="entry name" value="Serpin_fam"/>
</dbReference>
<dbReference type="AlphaFoldDB" id="A0A432PTH8"/>
<dbReference type="InterPro" id="IPR042185">
    <property type="entry name" value="Serpin_sf_2"/>
</dbReference>
<dbReference type="GO" id="GO:0004867">
    <property type="term" value="F:serine-type endopeptidase inhibitor activity"/>
    <property type="evidence" value="ECO:0007669"/>
    <property type="project" value="InterPro"/>
</dbReference>
<evidence type="ECO:0000313" key="4">
    <source>
        <dbReference type="EMBL" id="RUM26957.1"/>
    </source>
</evidence>
<protein>
    <submittedName>
        <fullName evidence="4">Serpin family protein</fullName>
    </submittedName>
</protein>
<dbReference type="Gene3D" id="3.30.497.10">
    <property type="entry name" value="Antithrombin, subunit I, domain 2"/>
    <property type="match status" value="1"/>
</dbReference>
<feature type="domain" description="Serpin" evidence="3">
    <location>
        <begin position="42"/>
        <end position="385"/>
    </location>
</feature>
<evidence type="ECO:0000259" key="3">
    <source>
        <dbReference type="SMART" id="SM00093"/>
    </source>
</evidence>
<keyword evidence="2" id="KW-0732">Signal</keyword>
<dbReference type="RefSeq" id="WP_126918941.1">
    <property type="nucleotide sequence ID" value="NZ_ML133686.1"/>
</dbReference>
<organism evidence="4 5">
    <name type="scientific">Rhizobium vallis</name>
    <dbReference type="NCBI Taxonomy" id="634290"/>
    <lineage>
        <taxon>Bacteria</taxon>
        <taxon>Pseudomonadati</taxon>
        <taxon>Pseudomonadota</taxon>
        <taxon>Alphaproteobacteria</taxon>
        <taxon>Hyphomicrobiales</taxon>
        <taxon>Rhizobiaceae</taxon>
        <taxon>Rhizobium/Agrobacterium group</taxon>
        <taxon>Rhizobium</taxon>
    </lineage>
</organism>
<dbReference type="Proteomes" id="UP000278823">
    <property type="component" value="Unassembled WGS sequence"/>
</dbReference>
<dbReference type="Gene3D" id="2.30.39.10">
    <property type="entry name" value="Alpha-1-antitrypsin, domain 1"/>
    <property type="match status" value="1"/>
</dbReference>
<feature type="chain" id="PRO_5019142234" evidence="2">
    <location>
        <begin position="23"/>
        <end position="390"/>
    </location>
</feature>
<reference evidence="5" key="1">
    <citation type="submission" date="2018-11" db="EMBL/GenBank/DDBJ databases">
        <title>Rhizobium chutanense sp. nov., isolated from root nodules of Phaseolus vulgaris in China.</title>
        <authorList>
            <person name="Huo Y."/>
        </authorList>
    </citation>
    <scope>NUCLEOTIDE SEQUENCE [LARGE SCALE GENOMIC DNA]</scope>
    <source>
        <strain evidence="5">CCBAU 65647</strain>
    </source>
</reference>
<dbReference type="EMBL" id="RJTH01000001">
    <property type="protein sequence ID" value="RUM26957.1"/>
    <property type="molecule type" value="Genomic_DNA"/>
</dbReference>
<dbReference type="InterPro" id="IPR042178">
    <property type="entry name" value="Serpin_sf_1"/>
</dbReference>
<dbReference type="PANTHER" id="PTHR11461">
    <property type="entry name" value="SERINE PROTEASE INHIBITOR, SERPIN"/>
    <property type="match status" value="1"/>
</dbReference>
<keyword evidence="5" id="KW-1185">Reference proteome</keyword>
<evidence type="ECO:0000256" key="1">
    <source>
        <dbReference type="RuleBase" id="RU000411"/>
    </source>
</evidence>
<comment type="similarity">
    <text evidence="1">Belongs to the serpin family.</text>
</comment>
<sequence length="390" mass="40349">MPKSILLVSLAASLMTLTPAHAGDSKAMLAAQAGLAAELIDRTLAKEGAANIMVSPASLAAALGLASLGASDEGKAAIAKGLGFGGEVKGPEKVLDAMTGEKPAAADAPLATAVAIVFDEKLALVPDAVPTLASHRIKPSIEDLDGPKSVERINGWVKDATRGAIPSILDAPPGGGFISLGALSFKAHWKTSFDRESPASPFQRPDGSTISVPMMHLAGDGQKFRSDEKFAAVDLAYAGEGYSMVVVAARSGKGVGSSDLKALVSWLQGEKFEAAKGEIFLPRFSLNDGRDLMPVLNAMGVAPEKAKDAGFPGFTKENIRLSRVLQKTMIKVDENGTEAAAATAVVTERSIDPKLIRVVADARFAFALRDTRTGLLLAAGLIGDPLLAGE</sequence>
<dbReference type="SUPFAM" id="SSF56574">
    <property type="entry name" value="Serpins"/>
    <property type="match status" value="1"/>
</dbReference>
<dbReference type="PANTHER" id="PTHR11461:SF211">
    <property type="entry name" value="GH10112P-RELATED"/>
    <property type="match status" value="1"/>
</dbReference>
<evidence type="ECO:0000313" key="5">
    <source>
        <dbReference type="Proteomes" id="UP000278823"/>
    </source>
</evidence>
<dbReference type="OrthoDB" id="9764871at2"/>
<name>A0A432PTH8_9HYPH</name>
<dbReference type="SMART" id="SM00093">
    <property type="entry name" value="SERPIN"/>
    <property type="match status" value="1"/>
</dbReference>
<comment type="caution">
    <text evidence="4">The sequence shown here is derived from an EMBL/GenBank/DDBJ whole genome shotgun (WGS) entry which is preliminary data.</text>
</comment>